<name>A0A6P0CFV4_9RHOB</name>
<dbReference type="PRINTS" id="PR00419">
    <property type="entry name" value="ADXRDTASE"/>
</dbReference>
<evidence type="ECO:0000313" key="9">
    <source>
        <dbReference type="Proteomes" id="UP000468591"/>
    </source>
</evidence>
<dbReference type="NCBIfam" id="TIGR02734">
    <property type="entry name" value="crtI_fam"/>
    <property type="match status" value="1"/>
</dbReference>
<dbReference type="Pfam" id="PF01593">
    <property type="entry name" value="Amino_oxidase"/>
    <property type="match status" value="1"/>
</dbReference>
<gene>
    <name evidence="8" type="primary">crtI</name>
    <name evidence="8" type="ORF">GV827_17255</name>
</gene>
<dbReference type="PANTHER" id="PTHR43734:SF7">
    <property type="entry name" value="4,4'-DIAPONEUROSPORENE OXYGENASE"/>
    <property type="match status" value="1"/>
</dbReference>
<dbReference type="InterPro" id="IPR014105">
    <property type="entry name" value="Carotenoid/retinoid_OxRdtase"/>
</dbReference>
<comment type="caution">
    <text evidence="8">The sequence shown here is derived from an EMBL/GenBank/DDBJ whole genome shotgun (WGS) entry which is preliminary data.</text>
</comment>
<dbReference type="InterPro" id="IPR036188">
    <property type="entry name" value="FAD/NAD-bd_sf"/>
</dbReference>
<comment type="pathway">
    <text evidence="1 5">Carotenoid biosynthesis.</text>
</comment>
<keyword evidence="9" id="KW-1185">Reference proteome</keyword>
<dbReference type="RefSeq" id="WP_164355060.1">
    <property type="nucleotide sequence ID" value="NZ_JAABNT010000012.1"/>
</dbReference>
<dbReference type="PANTHER" id="PTHR43734">
    <property type="entry name" value="PHYTOENE DESATURASE"/>
    <property type="match status" value="1"/>
</dbReference>
<dbReference type="InterPro" id="IPR002937">
    <property type="entry name" value="Amino_oxidase"/>
</dbReference>
<dbReference type="GO" id="GO:0016117">
    <property type="term" value="P:carotenoid biosynthetic process"/>
    <property type="evidence" value="ECO:0007669"/>
    <property type="project" value="UniProtKB-KW"/>
</dbReference>
<dbReference type="InterPro" id="IPR054841">
    <property type="entry name" value="carotdesatCrtD"/>
</dbReference>
<evidence type="ECO:0000256" key="6">
    <source>
        <dbReference type="SAM" id="MobiDB-lite"/>
    </source>
</evidence>
<dbReference type="Gene3D" id="3.50.50.60">
    <property type="entry name" value="FAD/NAD(P)-binding domain"/>
    <property type="match status" value="2"/>
</dbReference>
<evidence type="ECO:0000256" key="5">
    <source>
        <dbReference type="RuleBase" id="RU362075"/>
    </source>
</evidence>
<evidence type="ECO:0000256" key="1">
    <source>
        <dbReference type="ARBA" id="ARBA00004829"/>
    </source>
</evidence>
<reference evidence="8 9" key="1">
    <citation type="submission" date="2020-01" db="EMBL/GenBank/DDBJ databases">
        <title>Sulfitobacter sediminilitoris sp. nov., isolated from a tidal flat.</title>
        <authorList>
            <person name="Park S."/>
            <person name="Yoon J.-H."/>
        </authorList>
    </citation>
    <scope>NUCLEOTIDE SEQUENCE [LARGE SCALE GENOMIC DNA]</scope>
    <source>
        <strain evidence="8 9">JBTF-M27</strain>
    </source>
</reference>
<keyword evidence="3 5" id="KW-0125">Carotenoid biosynthesis</keyword>
<evidence type="ECO:0000313" key="8">
    <source>
        <dbReference type="EMBL" id="NEK24138.1"/>
    </source>
</evidence>
<organism evidence="8 9">
    <name type="scientific">Sulfitobacter sediminilitoris</name>
    <dbReference type="NCBI Taxonomy" id="2698830"/>
    <lineage>
        <taxon>Bacteria</taxon>
        <taxon>Pseudomonadati</taxon>
        <taxon>Pseudomonadota</taxon>
        <taxon>Alphaproteobacteria</taxon>
        <taxon>Rhodobacterales</taxon>
        <taxon>Roseobacteraceae</taxon>
        <taxon>Sulfitobacter</taxon>
    </lineage>
</organism>
<dbReference type="GO" id="GO:0016491">
    <property type="term" value="F:oxidoreductase activity"/>
    <property type="evidence" value="ECO:0007669"/>
    <property type="project" value="UniProtKB-KW"/>
</dbReference>
<dbReference type="AlphaFoldDB" id="A0A6P0CFV4"/>
<protein>
    <submittedName>
        <fullName evidence="8">Phytoene desaturase</fullName>
    </submittedName>
</protein>
<dbReference type="NCBIfam" id="NF045637">
    <property type="entry name" value="carotdesatCrtDProt"/>
    <property type="match status" value="1"/>
</dbReference>
<dbReference type="Proteomes" id="UP000468591">
    <property type="component" value="Unassembled WGS sequence"/>
</dbReference>
<dbReference type="SUPFAM" id="SSF51905">
    <property type="entry name" value="FAD/NAD(P)-binding domain"/>
    <property type="match status" value="1"/>
</dbReference>
<feature type="domain" description="Amine oxidase" evidence="7">
    <location>
        <begin position="15"/>
        <end position="488"/>
    </location>
</feature>
<keyword evidence="4 5" id="KW-0560">Oxidoreductase</keyword>
<evidence type="ECO:0000256" key="4">
    <source>
        <dbReference type="ARBA" id="ARBA00023002"/>
    </source>
</evidence>
<feature type="region of interest" description="Disordered" evidence="6">
    <location>
        <begin position="495"/>
        <end position="524"/>
    </location>
</feature>
<evidence type="ECO:0000259" key="7">
    <source>
        <dbReference type="Pfam" id="PF01593"/>
    </source>
</evidence>
<comment type="similarity">
    <text evidence="2 5">Belongs to the carotenoid/retinoid oxidoreductase family.</text>
</comment>
<dbReference type="EMBL" id="JAABNT010000012">
    <property type="protein sequence ID" value="NEK24138.1"/>
    <property type="molecule type" value="Genomic_DNA"/>
</dbReference>
<accession>A0A6P0CFV4</accession>
<proteinExistence type="inferred from homology"/>
<sequence length="524" mass="55609">MTGRPPHIAIIGAGIGGLASALRLAHAGARVTVFERHAHPGGKMRTTPSRAGPVDAGPTVLTMKHVFEKLFDDTGSALSNHVTLKQEDILARHFWPDGTTLDLMANPTASIENVSAAFGPKIADEFSAFSKRAAMLFDAFDAPMMQTAAPSLHALSATVLRNPRLIPKMDPLRTLSRSLSAQFSEPKLAQLFGRYATYVGGIPDASPALLSLIWHAESQGVWHVEGGMHKLAQAIAARATDLGARFHYNAHVHRIEMQNGKPSAIETETGRIPIDAVLFNGDPRALYTGLLGNKSRTAVTSDATERRSLSAYVHSFAAIAEGADLAGHNVFFCTNPNDEFSALAKGQMPRDATLYICAQDRFGGATPDGPERFEIIMNAPPAPDSSTLSPEDQERCHSATLQRLARFGLHFTPRPQAGSLTMPEHFAAMFPASNGSLYGRSPHGMMAAFQRPTVRSKIPGLYLVGGGVHPGAGTPMATLCAAHAAEAITQDLSLTSTSQQADTHGGTSTVSQTMANAPSPSSAS</sequence>
<evidence type="ECO:0000256" key="2">
    <source>
        <dbReference type="ARBA" id="ARBA00006046"/>
    </source>
</evidence>
<evidence type="ECO:0000256" key="3">
    <source>
        <dbReference type="ARBA" id="ARBA00022746"/>
    </source>
</evidence>